<dbReference type="Proteomes" id="UP000182544">
    <property type="component" value="Unassembled WGS sequence"/>
</dbReference>
<keyword evidence="3" id="KW-0378">Hydrolase</keyword>
<gene>
    <name evidence="5" type="ORF">SAMN05428642_102353</name>
</gene>
<feature type="domain" description="MurNAc-LAA" evidence="4">
    <location>
        <begin position="105"/>
        <end position="262"/>
    </location>
</feature>
<dbReference type="GO" id="GO:0030288">
    <property type="term" value="C:outer membrane-bounded periplasmic space"/>
    <property type="evidence" value="ECO:0007669"/>
    <property type="project" value="TreeGrafter"/>
</dbReference>
<keyword evidence="6" id="KW-1185">Reference proteome</keyword>
<dbReference type="STRING" id="369401.SAMN05428642_102353"/>
<dbReference type="Pfam" id="PF01520">
    <property type="entry name" value="Amidase_3"/>
    <property type="match status" value="1"/>
</dbReference>
<dbReference type="EC" id="3.5.1.28" evidence="2"/>
<dbReference type="SUPFAM" id="SSF53187">
    <property type="entry name" value="Zn-dependent exopeptidases"/>
    <property type="match status" value="1"/>
</dbReference>
<dbReference type="FunFam" id="3.40.630.40:FF:000005">
    <property type="entry name" value="N-acetylmuramoyl-L-alanine amidase (AmiA)"/>
    <property type="match status" value="1"/>
</dbReference>
<dbReference type="Gene3D" id="3.40.630.40">
    <property type="entry name" value="Zn-dependent exopeptidases"/>
    <property type="match status" value="1"/>
</dbReference>
<evidence type="ECO:0000256" key="2">
    <source>
        <dbReference type="ARBA" id="ARBA00011901"/>
    </source>
</evidence>
<dbReference type="EMBL" id="FPKV01000002">
    <property type="protein sequence ID" value="SFZ91814.1"/>
    <property type="molecule type" value="Genomic_DNA"/>
</dbReference>
<evidence type="ECO:0000313" key="5">
    <source>
        <dbReference type="EMBL" id="SFZ91814.1"/>
    </source>
</evidence>
<dbReference type="AlphaFoldDB" id="A0A1K2IHP1"/>
<comment type="catalytic activity">
    <reaction evidence="1">
        <text>Hydrolyzes the link between N-acetylmuramoyl residues and L-amino acid residues in certain cell-wall glycopeptides.</text>
        <dbReference type="EC" id="3.5.1.28"/>
    </reaction>
</comment>
<evidence type="ECO:0000256" key="1">
    <source>
        <dbReference type="ARBA" id="ARBA00001561"/>
    </source>
</evidence>
<proteinExistence type="predicted"/>
<evidence type="ECO:0000259" key="4">
    <source>
        <dbReference type="SMART" id="SM00646"/>
    </source>
</evidence>
<sequence>MRLIKKNNIYEMKTKGLLLFVCAILVLIFSSFINKSEIKHSKEFVVVLDAGHGGKDPGNLGNGYREKDIALKVVLAIGKELEKNPNIKVLYTRKSDVFVDLFVRGKIANKANADLFVSVHCDSHTSQAYGAGTFVLGTHRNQTNFEVAKKENSVIFLEDDYEKNYAGFDPNSPESVMSILVSLEEYLDQSIQLASLIQNNFSNKLNRKNRKVKQAGFIVLHQTVMPSVLIELGFLTNKNEGAYLNSKNGQNEMSTAIVNAILEYKKRLDENIGNDYSVDDDIEEINEFEDDTTQSISDVVFKIQIAASSKALETKPYNFKGLETISRLKEGNLYKYFYGNTTNYQETKTLEDEARKKGYTSCFIVAYKDGKKIALIDAIKSTAN</sequence>
<evidence type="ECO:0000313" key="6">
    <source>
        <dbReference type="Proteomes" id="UP000182544"/>
    </source>
</evidence>
<accession>A0A1K2IHP1</accession>
<dbReference type="SMART" id="SM00646">
    <property type="entry name" value="Ami_3"/>
    <property type="match status" value="1"/>
</dbReference>
<dbReference type="InterPro" id="IPR002508">
    <property type="entry name" value="MurNAc-LAA_cat"/>
</dbReference>
<reference evidence="5 6" key="1">
    <citation type="submission" date="2016-10" db="EMBL/GenBank/DDBJ databases">
        <authorList>
            <person name="de Groot N.N."/>
        </authorList>
    </citation>
    <scope>NUCLEOTIDE SEQUENCE [LARGE SCALE GENOMIC DNA]</scope>
    <source>
        <strain evidence="5 6">DSM 18180</strain>
    </source>
</reference>
<dbReference type="PANTHER" id="PTHR30404:SF0">
    <property type="entry name" value="N-ACETYLMURAMOYL-L-ALANINE AMIDASE AMIC"/>
    <property type="match status" value="1"/>
</dbReference>
<evidence type="ECO:0000256" key="3">
    <source>
        <dbReference type="ARBA" id="ARBA00022801"/>
    </source>
</evidence>
<dbReference type="CDD" id="cd02696">
    <property type="entry name" value="MurNAc-LAA"/>
    <property type="match status" value="1"/>
</dbReference>
<organism evidence="5 6">
    <name type="scientific">Flaviramulus basaltis</name>
    <dbReference type="NCBI Taxonomy" id="369401"/>
    <lineage>
        <taxon>Bacteria</taxon>
        <taxon>Pseudomonadati</taxon>
        <taxon>Bacteroidota</taxon>
        <taxon>Flavobacteriia</taxon>
        <taxon>Flavobacteriales</taxon>
        <taxon>Flavobacteriaceae</taxon>
        <taxon>Flaviramulus</taxon>
    </lineage>
</organism>
<name>A0A1K2IHP1_9FLAO</name>
<protein>
    <recommendedName>
        <fullName evidence="2">N-acetylmuramoyl-L-alanine amidase</fullName>
        <ecNumber evidence="2">3.5.1.28</ecNumber>
    </recommendedName>
</protein>
<dbReference type="GO" id="GO:0009253">
    <property type="term" value="P:peptidoglycan catabolic process"/>
    <property type="evidence" value="ECO:0007669"/>
    <property type="project" value="InterPro"/>
</dbReference>
<dbReference type="InterPro" id="IPR050695">
    <property type="entry name" value="N-acetylmuramoyl_amidase_3"/>
</dbReference>
<dbReference type="PANTHER" id="PTHR30404">
    <property type="entry name" value="N-ACETYLMURAMOYL-L-ALANINE AMIDASE"/>
    <property type="match status" value="1"/>
</dbReference>
<dbReference type="GO" id="GO:0008745">
    <property type="term" value="F:N-acetylmuramoyl-L-alanine amidase activity"/>
    <property type="evidence" value="ECO:0007669"/>
    <property type="project" value="UniProtKB-EC"/>
</dbReference>